<evidence type="ECO:0000256" key="2">
    <source>
        <dbReference type="PIRSR" id="PIRSR601310-3"/>
    </source>
</evidence>
<organism evidence="5 6">
    <name type="scientific">candidate division WS6 bacterium GW2011_GWC1_33_20</name>
    <dbReference type="NCBI Taxonomy" id="1619089"/>
    <lineage>
        <taxon>Bacteria</taxon>
        <taxon>Candidatus Dojkabacteria</taxon>
    </lineage>
</organism>
<gene>
    <name evidence="5" type="ORF">UR34_C0002G0009</name>
</gene>
<evidence type="ECO:0000256" key="3">
    <source>
        <dbReference type="PROSITE-ProRule" id="PRU00464"/>
    </source>
</evidence>
<feature type="short sequence motif" description="Histidine triad motif" evidence="2 3">
    <location>
        <begin position="97"/>
        <end position="101"/>
    </location>
</feature>
<dbReference type="AlphaFoldDB" id="A0A0F9ZZY0"/>
<dbReference type="PANTHER" id="PTHR46648">
    <property type="entry name" value="HIT FAMILY PROTEIN 1"/>
    <property type="match status" value="1"/>
</dbReference>
<evidence type="ECO:0000313" key="5">
    <source>
        <dbReference type="EMBL" id="KKP44506.1"/>
    </source>
</evidence>
<dbReference type="InterPro" id="IPR039384">
    <property type="entry name" value="HINT"/>
</dbReference>
<dbReference type="GO" id="GO:0009117">
    <property type="term" value="P:nucleotide metabolic process"/>
    <property type="evidence" value="ECO:0007669"/>
    <property type="project" value="TreeGrafter"/>
</dbReference>
<dbReference type="PROSITE" id="PS00892">
    <property type="entry name" value="HIT_1"/>
    <property type="match status" value="1"/>
</dbReference>
<evidence type="ECO:0000259" key="4">
    <source>
        <dbReference type="PROSITE" id="PS51084"/>
    </source>
</evidence>
<reference evidence="5 6" key="1">
    <citation type="journal article" date="2015" name="Nature">
        <title>rRNA introns, odd ribosomes, and small enigmatic genomes across a large radiation of phyla.</title>
        <authorList>
            <person name="Brown C.T."/>
            <person name="Hug L.A."/>
            <person name="Thomas B.C."/>
            <person name="Sharon I."/>
            <person name="Castelle C.J."/>
            <person name="Singh A."/>
            <person name="Wilkins M.J."/>
            <person name="Williams K.H."/>
            <person name="Banfield J.F."/>
        </authorList>
    </citation>
    <scope>NUCLEOTIDE SEQUENCE [LARGE SCALE GENOMIC DNA]</scope>
</reference>
<dbReference type="InterPro" id="IPR011146">
    <property type="entry name" value="HIT-like"/>
</dbReference>
<dbReference type="SUPFAM" id="SSF54197">
    <property type="entry name" value="HIT-like"/>
    <property type="match status" value="1"/>
</dbReference>
<dbReference type="Pfam" id="PF01230">
    <property type="entry name" value="HIT"/>
    <property type="match status" value="1"/>
</dbReference>
<dbReference type="PROSITE" id="PS51084">
    <property type="entry name" value="HIT_2"/>
    <property type="match status" value="1"/>
</dbReference>
<accession>A0A0F9ZZY0</accession>
<dbReference type="CDD" id="cd01277">
    <property type="entry name" value="HINT_subgroup"/>
    <property type="match status" value="1"/>
</dbReference>
<evidence type="ECO:0000313" key="6">
    <source>
        <dbReference type="Proteomes" id="UP000034302"/>
    </source>
</evidence>
<dbReference type="GO" id="GO:0003824">
    <property type="term" value="F:catalytic activity"/>
    <property type="evidence" value="ECO:0007669"/>
    <property type="project" value="InterPro"/>
</dbReference>
<feature type="domain" description="HIT" evidence="4">
    <location>
        <begin position="5"/>
        <end position="115"/>
    </location>
</feature>
<evidence type="ECO:0000256" key="1">
    <source>
        <dbReference type="PIRSR" id="PIRSR601310-1"/>
    </source>
</evidence>
<name>A0A0F9ZZY0_9BACT</name>
<feature type="active site" description="Tele-AMP-histidine intermediate" evidence="1">
    <location>
        <position position="99"/>
    </location>
</feature>
<dbReference type="PATRIC" id="fig|1619089.3.peg.111"/>
<dbReference type="PANTHER" id="PTHR46648:SF1">
    <property type="entry name" value="ADENOSINE 5'-MONOPHOSPHORAMIDASE HNT1"/>
    <property type="match status" value="1"/>
</dbReference>
<protein>
    <submittedName>
        <fullName evidence="5">HIT-family protein, Hit-like protein involved in cell-cycle regulation</fullName>
    </submittedName>
</protein>
<dbReference type="EMBL" id="LBOV01000002">
    <property type="protein sequence ID" value="KKP44506.1"/>
    <property type="molecule type" value="Genomic_DNA"/>
</dbReference>
<dbReference type="InterPro" id="IPR001310">
    <property type="entry name" value="Histidine_triad_HIT"/>
</dbReference>
<comment type="caution">
    <text evidence="5">The sequence shown here is derived from an EMBL/GenBank/DDBJ whole genome shotgun (WGS) entry which is preliminary data.</text>
</comment>
<dbReference type="InterPro" id="IPR019808">
    <property type="entry name" value="Histidine_triad_CS"/>
</dbReference>
<dbReference type="Gene3D" id="3.30.428.10">
    <property type="entry name" value="HIT-like"/>
    <property type="match status" value="1"/>
</dbReference>
<dbReference type="InterPro" id="IPR036265">
    <property type="entry name" value="HIT-like_sf"/>
</dbReference>
<dbReference type="Proteomes" id="UP000034302">
    <property type="component" value="Unassembled WGS sequence"/>
</dbReference>
<dbReference type="PRINTS" id="PR00332">
    <property type="entry name" value="HISTRIAD"/>
</dbReference>
<proteinExistence type="predicted"/>
<sequence length="127" mass="14612">MDDCIFCKIANGNILAKKIYENEYVYAFLDASPKGKGHTLVIPKAHFENIYDVNEKVLCDIYTVVKKLSIHLKKKLNCGGITIVQNNEEIGGQSVFHLHVHILPKYEVEENDYDMDELWKLLSIEEL</sequence>